<feature type="non-terminal residue" evidence="2">
    <location>
        <position position="1164"/>
    </location>
</feature>
<feature type="compositionally biased region" description="Polar residues" evidence="1">
    <location>
        <begin position="7"/>
        <end position="19"/>
    </location>
</feature>
<gene>
    <name evidence="2" type="ORF">B7463_g8706</name>
</gene>
<feature type="region of interest" description="Disordered" evidence="1">
    <location>
        <begin position="1014"/>
        <end position="1164"/>
    </location>
</feature>
<dbReference type="Proteomes" id="UP000258309">
    <property type="component" value="Unassembled WGS sequence"/>
</dbReference>
<dbReference type="OrthoDB" id="4850289at2759"/>
<feature type="region of interest" description="Disordered" evidence="1">
    <location>
        <begin position="1"/>
        <end position="29"/>
    </location>
</feature>
<name>A0A3E2H2U1_SCYLI</name>
<feature type="non-terminal residue" evidence="2">
    <location>
        <position position="1"/>
    </location>
</feature>
<comment type="caution">
    <text evidence="2">The sequence shown here is derived from an EMBL/GenBank/DDBJ whole genome shotgun (WGS) entry which is preliminary data.</text>
</comment>
<evidence type="ECO:0000313" key="2">
    <source>
        <dbReference type="EMBL" id="RFU27621.1"/>
    </source>
</evidence>
<feature type="region of interest" description="Disordered" evidence="1">
    <location>
        <begin position="73"/>
        <end position="93"/>
    </location>
</feature>
<reference evidence="2 3" key="1">
    <citation type="submission" date="2018-05" db="EMBL/GenBank/DDBJ databases">
        <title>Draft genome sequence of Scytalidium lignicola DSM 105466, a ubiquitous saprotrophic fungus.</title>
        <authorList>
            <person name="Buettner E."/>
            <person name="Gebauer A.M."/>
            <person name="Hofrichter M."/>
            <person name="Liers C."/>
            <person name="Kellner H."/>
        </authorList>
    </citation>
    <scope>NUCLEOTIDE SEQUENCE [LARGE SCALE GENOMIC DNA]</scope>
    <source>
        <strain evidence="2 3">DSM 105466</strain>
    </source>
</reference>
<dbReference type="EMBL" id="NCSJ02000197">
    <property type="protein sequence ID" value="RFU27621.1"/>
    <property type="molecule type" value="Genomic_DNA"/>
</dbReference>
<feature type="compositionally biased region" description="Polar residues" evidence="1">
    <location>
        <begin position="1072"/>
        <end position="1097"/>
    </location>
</feature>
<feature type="region of interest" description="Disordered" evidence="1">
    <location>
        <begin position="250"/>
        <end position="307"/>
    </location>
</feature>
<evidence type="ECO:0000256" key="1">
    <source>
        <dbReference type="SAM" id="MobiDB-lite"/>
    </source>
</evidence>
<accession>A0A3E2H2U1</accession>
<proteinExistence type="predicted"/>
<feature type="compositionally biased region" description="Basic and acidic residues" evidence="1">
    <location>
        <begin position="1127"/>
        <end position="1138"/>
    </location>
</feature>
<feature type="compositionally biased region" description="Low complexity" evidence="1">
    <location>
        <begin position="1098"/>
        <end position="1123"/>
    </location>
</feature>
<feature type="region of interest" description="Disordered" evidence="1">
    <location>
        <begin position="716"/>
        <end position="747"/>
    </location>
</feature>
<feature type="compositionally biased region" description="Polar residues" evidence="1">
    <location>
        <begin position="258"/>
        <end position="290"/>
    </location>
</feature>
<dbReference type="AlphaFoldDB" id="A0A3E2H2U1"/>
<protein>
    <submittedName>
        <fullName evidence="2">Uncharacterized protein</fullName>
    </submittedName>
</protein>
<evidence type="ECO:0000313" key="3">
    <source>
        <dbReference type="Proteomes" id="UP000258309"/>
    </source>
</evidence>
<keyword evidence="3" id="KW-1185">Reference proteome</keyword>
<organism evidence="2 3">
    <name type="scientific">Scytalidium lignicola</name>
    <name type="common">Hyphomycete</name>
    <dbReference type="NCBI Taxonomy" id="5539"/>
    <lineage>
        <taxon>Eukaryota</taxon>
        <taxon>Fungi</taxon>
        <taxon>Dikarya</taxon>
        <taxon>Ascomycota</taxon>
        <taxon>Pezizomycotina</taxon>
        <taxon>Leotiomycetes</taxon>
        <taxon>Leotiomycetes incertae sedis</taxon>
        <taxon>Scytalidium</taxon>
    </lineage>
</organism>
<sequence length="1164" mass="130329">MDEPQHNESTPENSPQFHISNDDAENPPELIENVALSGNVESTELRPGADSPVLKTAAGHSLVLEETVQVDALTKPGGDEEGVKVTDDGKESFGWDAEFGPEDPKWKNTRARFVQLLRTQNITVQHILEREFKEFQRFLLIYEGDHSRLRYRVQRQNAQKYKNLLKDGGKFAGCKDNLATKLSMIHFGFPVQPITINNIANRKADPEEHDPEDEVGLWDQADLEAMGVAGNPLEFLDAYSERRYGQTLHKPPYIQHSIPRSSTVSGPGIPNQSTTKNENQATSSQDSSAGPSYPRPEHTMSQAIPSVSMRGGAGKITLYGYTGKLQISGTKQSFRDASLRLSYCDCEENIPSDWEFAVDIGMLDADSNKTAKTIIVSRHKFDNAFEKISHHFSDEIFIRRTNHREMQTLEPNSKRSIVNLHLLQSSDVVYWIIPEDLKPKYGINQLQESFSAAMRVLGLNDNLKCGSVSIGGIKMGWAATDIIMELWNCIKGMEEDESDRPINLEVQVTPKLNHNLTGIRLVGTNDSEVFAVGEIGAGFEEKIYQSMIDISERQCSNAAITAFKLQLCIKGNPQIVSVMKGPQYEAIIAIKTLYDGRKKEEYLAPLVFWLIYERFGIYDVDDPVLPIPWITDYDDDRSTLKEFRSCLKKLWKGYDDKLDLSFSLVQPETGLYFYITEETTEQQWMENVLRWVQSPRLRVKRRATCKYVVPSPDDIFKPNNLEETEATGNEPMQGEMPGSPISAVPADQPVPEEYQATPAANIGLVDPSDIEITQAPGHGTEIATNKTLEELKSKPHTESLSVIEPGFVPAVPIHGPSSENPLQVGSSPLVYTNQLAATEILALHNENDILRGTVLARMTRCPLCDDALDTSKFREVERHFQAHRDIEAAIQGCPLCNTSRWIHMTAVERKTHVDRHYKCYVRDEVAKLKGTFERLTPSSTNNTQERAQNNQNLATRTQLIMHNTELETMGTEYNRARSLFENACPRCDEDLESMPLDMATKHVFDCLAMARPMGGGAVHPNTKPATKNGPKERNQSTKPAPRRSKSIDDDPTYKPPAEDEGEEEDDNDIQDPNSASLSKPEDSPTSELQQASGSRDVTASTKAATLLKTNEGENGNAAEVENVSAKENQEGQDTKQESKTNVAKRKLSTTTEVQKPKRPRRKRK</sequence>
<feature type="compositionally biased region" description="Acidic residues" evidence="1">
    <location>
        <begin position="1058"/>
        <end position="1069"/>
    </location>
</feature>
<feature type="compositionally biased region" description="Basic and acidic residues" evidence="1">
    <location>
        <begin position="77"/>
        <end position="93"/>
    </location>
</feature>